<comment type="caution">
    <text evidence="1">The sequence shown here is derived from an EMBL/GenBank/DDBJ whole genome shotgun (WGS) entry which is preliminary data.</text>
</comment>
<dbReference type="AlphaFoldDB" id="A0A9D3WJK7"/>
<gene>
    <name evidence="1" type="ORF">J1N35_000976</name>
</gene>
<reference evidence="1 2" key="1">
    <citation type="journal article" date="2021" name="Plant Biotechnol. J.">
        <title>Multi-omics assisted identification of the key and species-specific regulatory components of drought-tolerant mechanisms in Gossypium stocksii.</title>
        <authorList>
            <person name="Yu D."/>
            <person name="Ke L."/>
            <person name="Zhang D."/>
            <person name="Wu Y."/>
            <person name="Sun Y."/>
            <person name="Mei J."/>
            <person name="Sun J."/>
            <person name="Sun Y."/>
        </authorList>
    </citation>
    <scope>NUCLEOTIDE SEQUENCE [LARGE SCALE GENOMIC DNA]</scope>
    <source>
        <strain evidence="2">cv. E1</strain>
        <tissue evidence="1">Leaf</tissue>
    </source>
</reference>
<evidence type="ECO:0000313" key="1">
    <source>
        <dbReference type="EMBL" id="KAH1129598.1"/>
    </source>
</evidence>
<protein>
    <submittedName>
        <fullName evidence="1">Uncharacterized protein</fullName>
    </submittedName>
</protein>
<accession>A0A9D3WJK7</accession>
<dbReference type="EMBL" id="JAIQCV010000001">
    <property type="protein sequence ID" value="KAH1129598.1"/>
    <property type="molecule type" value="Genomic_DNA"/>
</dbReference>
<evidence type="ECO:0000313" key="2">
    <source>
        <dbReference type="Proteomes" id="UP000828251"/>
    </source>
</evidence>
<name>A0A9D3WJK7_9ROSI</name>
<sequence length="88" mass="9770">MEEDVTDQTNIIVDVRVGVNVKVAVKSELKPDLNEGVIEPVHFLIIVKKMETEGVDEFIPFSFTEGGKVQATRASCDIGVRMREVIIP</sequence>
<proteinExistence type="predicted"/>
<dbReference type="Proteomes" id="UP000828251">
    <property type="component" value="Unassembled WGS sequence"/>
</dbReference>
<organism evidence="1 2">
    <name type="scientific">Gossypium stocksii</name>
    <dbReference type="NCBI Taxonomy" id="47602"/>
    <lineage>
        <taxon>Eukaryota</taxon>
        <taxon>Viridiplantae</taxon>
        <taxon>Streptophyta</taxon>
        <taxon>Embryophyta</taxon>
        <taxon>Tracheophyta</taxon>
        <taxon>Spermatophyta</taxon>
        <taxon>Magnoliopsida</taxon>
        <taxon>eudicotyledons</taxon>
        <taxon>Gunneridae</taxon>
        <taxon>Pentapetalae</taxon>
        <taxon>rosids</taxon>
        <taxon>malvids</taxon>
        <taxon>Malvales</taxon>
        <taxon>Malvaceae</taxon>
        <taxon>Malvoideae</taxon>
        <taxon>Gossypium</taxon>
    </lineage>
</organism>
<keyword evidence="2" id="KW-1185">Reference proteome</keyword>